<dbReference type="Proteomes" id="UP000316095">
    <property type="component" value="Unassembled WGS sequence"/>
</dbReference>
<dbReference type="InterPro" id="IPR011990">
    <property type="entry name" value="TPR-like_helical_dom_sf"/>
</dbReference>
<proteinExistence type="predicted"/>
<sequence length="353" mass="40803">MKRPSQYIVRSTLLFSIAIAIGLWYWLPYTEKDDGEPNRIERDQAASDVSDTSDQPDMIRILALRKHLLSMPEDSVARFELAMKLLSLDKQMALQEFQLIPKESPLYLETQKRMAAIFIMSQQSSEAESILKRLHVDYPDDFAVELSLAELYSDQRFFQEALPHIVKSIELKPDRIESYLLHAWALEELGRFDEMREPLEMAIRIEPMHYVAHSLLGFAYLQSGQIELAYEHVSWCLRTDGKNGFVQETAAAVERERGHLDKAFEHAKSAMKLSPERLDPPLIAADILMYRKKPEEAYELLKDRYEAGENAIRFLGAFARAASGCGHRSEAKTAFEKIELIYLQKMEKRRENE</sequence>
<evidence type="ECO:0000256" key="3">
    <source>
        <dbReference type="SAM" id="Phobius"/>
    </source>
</evidence>
<evidence type="ECO:0000313" key="5">
    <source>
        <dbReference type="Proteomes" id="UP000316095"/>
    </source>
</evidence>
<dbReference type="SMART" id="SM00028">
    <property type="entry name" value="TPR"/>
    <property type="match status" value="4"/>
</dbReference>
<reference evidence="4 5" key="1">
    <citation type="submission" date="2019-02" db="EMBL/GenBank/DDBJ databases">
        <title>Deep-cultivation of Planctomycetes and their phenomic and genomic characterization uncovers novel biology.</title>
        <authorList>
            <person name="Wiegand S."/>
            <person name="Jogler M."/>
            <person name="Boedeker C."/>
            <person name="Pinto D."/>
            <person name="Vollmers J."/>
            <person name="Rivas-Marin E."/>
            <person name="Kohn T."/>
            <person name="Peeters S.H."/>
            <person name="Heuer A."/>
            <person name="Rast P."/>
            <person name="Oberbeckmann S."/>
            <person name="Bunk B."/>
            <person name="Jeske O."/>
            <person name="Meyerdierks A."/>
            <person name="Storesund J.E."/>
            <person name="Kallscheuer N."/>
            <person name="Luecker S."/>
            <person name="Lage O.M."/>
            <person name="Pohl T."/>
            <person name="Merkel B.J."/>
            <person name="Hornburger P."/>
            <person name="Mueller R.-W."/>
            <person name="Bruemmer F."/>
            <person name="Labrenz M."/>
            <person name="Spormann A.M."/>
            <person name="Op Den Camp H."/>
            <person name="Overmann J."/>
            <person name="Amann R."/>
            <person name="Jetten M.S.M."/>
            <person name="Mascher T."/>
            <person name="Medema M.H."/>
            <person name="Devos D.P."/>
            <person name="Kaster A.-K."/>
            <person name="Ovreas L."/>
            <person name="Rohde M."/>
            <person name="Galperin M.Y."/>
            <person name="Jogler C."/>
        </authorList>
    </citation>
    <scope>NUCLEOTIDE SEQUENCE [LARGE SCALE GENOMIC DNA]</scope>
    <source>
        <strain evidence="4 5">Pan54</strain>
    </source>
</reference>
<feature type="transmembrane region" description="Helical" evidence="3">
    <location>
        <begin position="7"/>
        <end position="27"/>
    </location>
</feature>
<comment type="caution">
    <text evidence="4">The sequence shown here is derived from an EMBL/GenBank/DDBJ whole genome shotgun (WGS) entry which is preliminary data.</text>
</comment>
<dbReference type="SUPFAM" id="SSF48452">
    <property type="entry name" value="TPR-like"/>
    <property type="match status" value="2"/>
</dbReference>
<dbReference type="InterPro" id="IPR019734">
    <property type="entry name" value="TPR_rpt"/>
</dbReference>
<dbReference type="Pfam" id="PF13181">
    <property type="entry name" value="TPR_8"/>
    <property type="match status" value="1"/>
</dbReference>
<dbReference type="InterPro" id="IPR051012">
    <property type="entry name" value="CellSynth/LPSAsmb/PSIAsmb"/>
</dbReference>
<keyword evidence="2" id="KW-0802">TPR repeat</keyword>
<name>A0A5C5XDK0_9PLAN</name>
<keyword evidence="5" id="KW-1185">Reference proteome</keyword>
<keyword evidence="3" id="KW-1133">Transmembrane helix</keyword>
<protein>
    <submittedName>
        <fullName evidence="4">Tetratricopeptide repeat protein</fullName>
    </submittedName>
</protein>
<dbReference type="PANTHER" id="PTHR45586:SF1">
    <property type="entry name" value="LIPOPOLYSACCHARIDE ASSEMBLY PROTEIN B"/>
    <property type="match status" value="1"/>
</dbReference>
<evidence type="ECO:0000256" key="1">
    <source>
        <dbReference type="ARBA" id="ARBA00022737"/>
    </source>
</evidence>
<keyword evidence="3" id="KW-0472">Membrane</keyword>
<dbReference type="PANTHER" id="PTHR45586">
    <property type="entry name" value="TPR REPEAT-CONTAINING PROTEIN PA4667"/>
    <property type="match status" value="1"/>
</dbReference>
<dbReference type="EMBL" id="SJPG01000001">
    <property type="protein sequence ID" value="TWT60709.1"/>
    <property type="molecule type" value="Genomic_DNA"/>
</dbReference>
<evidence type="ECO:0000313" key="4">
    <source>
        <dbReference type="EMBL" id="TWT60709.1"/>
    </source>
</evidence>
<accession>A0A5C5XDK0</accession>
<keyword evidence="3" id="KW-0812">Transmembrane</keyword>
<keyword evidence="1" id="KW-0677">Repeat</keyword>
<dbReference type="AlphaFoldDB" id="A0A5C5XDK0"/>
<gene>
    <name evidence="4" type="ORF">Pan54_14360</name>
</gene>
<dbReference type="Gene3D" id="1.25.40.10">
    <property type="entry name" value="Tetratricopeptide repeat domain"/>
    <property type="match status" value="1"/>
</dbReference>
<evidence type="ECO:0000256" key="2">
    <source>
        <dbReference type="ARBA" id="ARBA00022803"/>
    </source>
</evidence>
<organism evidence="4 5">
    <name type="scientific">Rubinisphaera italica</name>
    <dbReference type="NCBI Taxonomy" id="2527969"/>
    <lineage>
        <taxon>Bacteria</taxon>
        <taxon>Pseudomonadati</taxon>
        <taxon>Planctomycetota</taxon>
        <taxon>Planctomycetia</taxon>
        <taxon>Planctomycetales</taxon>
        <taxon>Planctomycetaceae</taxon>
        <taxon>Rubinisphaera</taxon>
    </lineage>
</organism>